<proteinExistence type="inferred from homology"/>
<dbReference type="PROSITE" id="PS01261">
    <property type="entry name" value="UPF0020"/>
    <property type="match status" value="1"/>
</dbReference>
<evidence type="ECO:0000259" key="8">
    <source>
        <dbReference type="PROSITE" id="PS51165"/>
    </source>
</evidence>
<dbReference type="InterPro" id="IPR029063">
    <property type="entry name" value="SAM-dependent_MTases_sf"/>
</dbReference>
<keyword evidence="3 6" id="KW-0489">Methyltransferase</keyword>
<dbReference type="Gene3D" id="3.30.2130.30">
    <property type="match status" value="1"/>
</dbReference>
<dbReference type="EMBL" id="SHBO01000012">
    <property type="protein sequence ID" value="RZO07459.1"/>
    <property type="molecule type" value="Genomic_DNA"/>
</dbReference>
<dbReference type="GO" id="GO:0005737">
    <property type="term" value="C:cytoplasm"/>
    <property type="evidence" value="ECO:0007669"/>
    <property type="project" value="UniProtKB-SubCell"/>
</dbReference>
<dbReference type="PROSITE" id="PS51165">
    <property type="entry name" value="THUMP"/>
    <property type="match status" value="1"/>
</dbReference>
<dbReference type="GO" id="GO:0003723">
    <property type="term" value="F:RNA binding"/>
    <property type="evidence" value="ECO:0007669"/>
    <property type="project" value="UniProtKB-UniRule"/>
</dbReference>
<dbReference type="PIRSF" id="PIRSF037618">
    <property type="entry name" value="RNA_Mtase_bacteria_prd"/>
    <property type="match status" value="1"/>
</dbReference>
<evidence type="ECO:0000313" key="9">
    <source>
        <dbReference type="EMBL" id="RZO07459.1"/>
    </source>
</evidence>
<evidence type="ECO:0000256" key="7">
    <source>
        <dbReference type="PROSITE-ProRule" id="PRU00529"/>
    </source>
</evidence>
<dbReference type="Pfam" id="PF02926">
    <property type="entry name" value="THUMP"/>
    <property type="match status" value="1"/>
</dbReference>
<dbReference type="InterPro" id="IPR000241">
    <property type="entry name" value="RlmKL-like_Mtase"/>
</dbReference>
<dbReference type="Pfam" id="PF10672">
    <property type="entry name" value="Methyltrans_SAM"/>
    <property type="match status" value="1"/>
</dbReference>
<accession>A0A520LMT7</accession>
<name>A0A520LMT7_9GAMM</name>
<keyword evidence="7" id="KW-0694">RNA-binding</keyword>
<evidence type="ECO:0000256" key="1">
    <source>
        <dbReference type="ARBA" id="ARBA00022490"/>
    </source>
</evidence>
<evidence type="ECO:0000256" key="5">
    <source>
        <dbReference type="ARBA" id="ARBA00022691"/>
    </source>
</evidence>
<dbReference type="NCBIfam" id="NF008748">
    <property type="entry name" value="PRK11783.1"/>
    <property type="match status" value="1"/>
</dbReference>
<dbReference type="CDD" id="cd02440">
    <property type="entry name" value="AdoMet_MTases"/>
    <property type="match status" value="1"/>
</dbReference>
<dbReference type="InterPro" id="IPR054170">
    <property type="entry name" value="RlmL_1st"/>
</dbReference>
<comment type="function">
    <text evidence="6">Specifically methylates the guanine in position 2445 (m2G2445) and the guanine in position 2069 (m7G2069) of 23S rRNA.</text>
</comment>
<dbReference type="SMART" id="SM00981">
    <property type="entry name" value="THUMP"/>
    <property type="match status" value="1"/>
</dbReference>
<dbReference type="PANTHER" id="PTHR47313">
    <property type="entry name" value="RIBOSOMAL RNA LARGE SUBUNIT METHYLTRANSFERASE K/L"/>
    <property type="match status" value="1"/>
</dbReference>
<evidence type="ECO:0000256" key="6">
    <source>
        <dbReference type="HAMAP-Rule" id="MF_01858"/>
    </source>
</evidence>
<comment type="subcellular location">
    <subcellularLocation>
        <location evidence="6">Cytoplasm</location>
    </subcellularLocation>
</comment>
<comment type="similarity">
    <text evidence="6">Belongs to the methyltransferase superfamily. RlmKL family.</text>
</comment>
<dbReference type="InterPro" id="IPR053943">
    <property type="entry name" value="RlmKL-like_Mtase_CS"/>
</dbReference>
<dbReference type="HAMAP" id="MF_01858">
    <property type="entry name" value="23SrRNA_methyltr_KL"/>
    <property type="match status" value="1"/>
</dbReference>
<dbReference type="SUPFAM" id="SSF53335">
    <property type="entry name" value="S-adenosyl-L-methionine-dependent methyltransferases"/>
    <property type="match status" value="2"/>
</dbReference>
<dbReference type="GO" id="GO:0052915">
    <property type="term" value="F:23S rRNA (guanine(2445)-N(2))-methyltransferase activity"/>
    <property type="evidence" value="ECO:0007669"/>
    <property type="project" value="UniProtKB-UniRule"/>
</dbReference>
<dbReference type="EC" id="2.1.1.264" evidence="6"/>
<dbReference type="InterPro" id="IPR017244">
    <property type="entry name" value="23SrRNA_methyltr_KL"/>
</dbReference>
<comment type="catalytic activity">
    <reaction evidence="6">
        <text>guanosine(2069) in 23S rRNA + S-adenosyl-L-methionine = N(2)-methylguanosine(2069) in 23S rRNA + S-adenosyl-L-homocysteine + H(+)</text>
        <dbReference type="Rhea" id="RHEA:43772"/>
        <dbReference type="Rhea" id="RHEA-COMP:10688"/>
        <dbReference type="Rhea" id="RHEA-COMP:10689"/>
        <dbReference type="ChEBI" id="CHEBI:15378"/>
        <dbReference type="ChEBI" id="CHEBI:57856"/>
        <dbReference type="ChEBI" id="CHEBI:59789"/>
        <dbReference type="ChEBI" id="CHEBI:74269"/>
        <dbReference type="ChEBI" id="CHEBI:74481"/>
        <dbReference type="EC" id="2.1.1.264"/>
    </reaction>
</comment>
<evidence type="ECO:0000256" key="2">
    <source>
        <dbReference type="ARBA" id="ARBA00022552"/>
    </source>
</evidence>
<keyword evidence="2 6" id="KW-0698">rRNA processing</keyword>
<gene>
    <name evidence="6 9" type="primary">rlmL</name>
    <name evidence="9" type="ORF">EVB02_01605</name>
</gene>
<keyword evidence="1 6" id="KW-0963">Cytoplasm</keyword>
<dbReference type="AlphaFoldDB" id="A0A520LMT7"/>
<dbReference type="CDD" id="cd11715">
    <property type="entry name" value="THUMP_AdoMetMT"/>
    <property type="match status" value="1"/>
</dbReference>
<sequence>MRLLKLNSEKVTWIVTCPKGAEELLANELSSLSATEISSSVGFVRADGGTQLGYKICLWSRLASRVLFPIHRFKETNAEEMYLEIRNIPWEDHIKIGSTICVDFDGKSKSIQNSLFGAQKVKDAIVDRLIIACNTRPDVDTKSPDIRINVKLKKGFFQVYLDFSGSSLHRRGYRVGQGTAPLKENLAALILNRSHWKKTADEGGFLIDPMCGSGTFLIEAAMIAANIAPGILRESYGFLEWKQYESNIWDGLLSDARSKRKVGLAELDIEIKGHDINPRIIEVAAKNIEKAGLDEYIKVSQRSIDSIAAPTVQKGLFITNPPYGERLGDKDNLNKLYKLTGEILKTKFKGWKAGIFSGNDESVRAIDLSPSKIYKLNNGTLSCKLLIFEHLNSKSELIESRIARPAPEPQLNDSSSMILNRLIKNERRLSSWLKLNNINSYRLYDCDIPEFAAAVDIYGADILVQEYAAPKQIPISVATKRFQEIKAAVKVFSIRNGLQVFYRRRVRQRGSEQYSKTIKSKSIVRIIEEGPAKFEINLSDYLDTGLFLDHRPLRNDFMKLCKDKTFLNLFCYTGTATVLAALSGAKSSLSIDMSRTYLDWTRRNFGLNNIDLNSHQLLRQDCLEWLSGSHQKFDIIFLDPPTFSNSKKMSTTFDLQRDHPSLIKAACKKLSKDGTLIFSNNFRKFRMNECILDSYVCADVTDKTIDRDFERNKKIHKVWLIKNTEENI</sequence>
<evidence type="ECO:0000256" key="3">
    <source>
        <dbReference type="ARBA" id="ARBA00022603"/>
    </source>
</evidence>
<comment type="caution">
    <text evidence="9">The sequence shown here is derived from an EMBL/GenBank/DDBJ whole genome shotgun (WGS) entry which is preliminary data.</text>
</comment>
<comment type="catalytic activity">
    <reaction evidence="6">
        <text>guanosine(2445) in 23S rRNA + S-adenosyl-L-methionine = N(2)-methylguanosine(2445) in 23S rRNA + S-adenosyl-L-homocysteine + H(+)</text>
        <dbReference type="Rhea" id="RHEA:42740"/>
        <dbReference type="Rhea" id="RHEA-COMP:10215"/>
        <dbReference type="Rhea" id="RHEA-COMP:10216"/>
        <dbReference type="ChEBI" id="CHEBI:15378"/>
        <dbReference type="ChEBI" id="CHEBI:57856"/>
        <dbReference type="ChEBI" id="CHEBI:59789"/>
        <dbReference type="ChEBI" id="CHEBI:74269"/>
        <dbReference type="ChEBI" id="CHEBI:74481"/>
        <dbReference type="EC" id="2.1.1.173"/>
    </reaction>
</comment>
<evidence type="ECO:0000313" key="10">
    <source>
        <dbReference type="Proteomes" id="UP000318148"/>
    </source>
</evidence>
<evidence type="ECO:0000256" key="4">
    <source>
        <dbReference type="ARBA" id="ARBA00022679"/>
    </source>
</evidence>
<feature type="domain" description="THUMP" evidence="8">
    <location>
        <begin position="52"/>
        <end position="163"/>
    </location>
</feature>
<dbReference type="Proteomes" id="UP000318148">
    <property type="component" value="Unassembled WGS sequence"/>
</dbReference>
<organism evidence="9 10">
    <name type="scientific">SAR92 clade bacterium</name>
    <dbReference type="NCBI Taxonomy" id="2315479"/>
    <lineage>
        <taxon>Bacteria</taxon>
        <taxon>Pseudomonadati</taxon>
        <taxon>Pseudomonadota</taxon>
        <taxon>Gammaproteobacteria</taxon>
        <taxon>Cellvibrionales</taxon>
        <taxon>Porticoccaceae</taxon>
        <taxon>SAR92 clade</taxon>
    </lineage>
</organism>
<dbReference type="EC" id="2.1.1.173" evidence="6"/>
<reference evidence="9 10" key="1">
    <citation type="submission" date="2019-02" db="EMBL/GenBank/DDBJ databases">
        <title>Prokaryotic population dynamics and viral predation in marine succession experiment using metagenomics: the confinement effect.</title>
        <authorList>
            <person name="Haro-Moreno J.M."/>
            <person name="Rodriguez-Valera F."/>
            <person name="Lopez-Perez M."/>
        </authorList>
    </citation>
    <scope>NUCLEOTIDE SEQUENCE [LARGE SCALE GENOMIC DNA]</scope>
    <source>
        <strain evidence="9">MED-G169</strain>
    </source>
</reference>
<dbReference type="Pfam" id="PF01170">
    <property type="entry name" value="UPF0020"/>
    <property type="match status" value="1"/>
</dbReference>
<protein>
    <recommendedName>
        <fullName evidence="6">Ribosomal RNA large subunit methyltransferase K/L</fullName>
    </recommendedName>
    <domain>
        <recommendedName>
            <fullName evidence="6">23S rRNA m2G2445 methyltransferase</fullName>
            <ecNumber evidence="6">2.1.1.173</ecNumber>
        </recommendedName>
        <alternativeName>
            <fullName evidence="6">rRNA (guanine-N(2)-)-methyltransferase RlmL</fullName>
        </alternativeName>
    </domain>
    <domain>
        <recommendedName>
            <fullName evidence="6">23S rRNA m7G2069 methyltransferase</fullName>
            <ecNumber evidence="6">2.1.1.264</ecNumber>
        </recommendedName>
        <alternativeName>
            <fullName evidence="6">rRNA (guanine-N(7)-)-methyltransferase RlmK</fullName>
        </alternativeName>
    </domain>
</protein>
<dbReference type="Pfam" id="PF22020">
    <property type="entry name" value="RlmL_1st"/>
    <property type="match status" value="1"/>
</dbReference>
<dbReference type="GO" id="GO:0070043">
    <property type="term" value="F:rRNA (guanine-N7-)-methyltransferase activity"/>
    <property type="evidence" value="ECO:0007669"/>
    <property type="project" value="UniProtKB-UniRule"/>
</dbReference>
<dbReference type="Gene3D" id="3.30.750.80">
    <property type="entry name" value="RNA methyltransferase domain (HRMD) like"/>
    <property type="match status" value="1"/>
</dbReference>
<dbReference type="InterPro" id="IPR004114">
    <property type="entry name" value="THUMP_dom"/>
</dbReference>
<dbReference type="PANTHER" id="PTHR47313:SF1">
    <property type="entry name" value="RIBOSOMAL RNA LARGE SUBUNIT METHYLTRANSFERASE K_L"/>
    <property type="match status" value="1"/>
</dbReference>
<dbReference type="Gene3D" id="3.40.50.150">
    <property type="entry name" value="Vaccinia Virus protein VP39"/>
    <property type="match status" value="2"/>
</dbReference>
<dbReference type="InterPro" id="IPR019614">
    <property type="entry name" value="SAM-dep_methyl-trfase"/>
</dbReference>
<keyword evidence="5 6" id="KW-0949">S-adenosyl-L-methionine</keyword>
<keyword evidence="4 6" id="KW-0808">Transferase</keyword>